<name>B8C2M4_THAPS</name>
<dbReference type="GO" id="GO:0000287">
    <property type="term" value="F:magnesium ion binding"/>
    <property type="evidence" value="ECO:0007669"/>
    <property type="project" value="InterPro"/>
</dbReference>
<dbReference type="PaxDb" id="35128-Thaps5334"/>
<gene>
    <name evidence="2" type="ORF">THAPSDRAFT_5334</name>
</gene>
<reference evidence="2 3" key="1">
    <citation type="journal article" date="2004" name="Science">
        <title>The genome of the diatom Thalassiosira pseudonana: ecology, evolution, and metabolism.</title>
        <authorList>
            <person name="Armbrust E.V."/>
            <person name="Berges J.A."/>
            <person name="Bowler C."/>
            <person name="Green B.R."/>
            <person name="Martinez D."/>
            <person name="Putnam N.H."/>
            <person name="Zhou S."/>
            <person name="Allen A.E."/>
            <person name="Apt K.E."/>
            <person name="Bechner M."/>
            <person name="Brzezinski M.A."/>
            <person name="Chaal B.K."/>
            <person name="Chiovitti A."/>
            <person name="Davis A.K."/>
            <person name="Demarest M.S."/>
            <person name="Detter J.C."/>
            <person name="Glavina T."/>
            <person name="Goodstein D."/>
            <person name="Hadi M.Z."/>
            <person name="Hellsten U."/>
            <person name="Hildebrand M."/>
            <person name="Jenkins B.D."/>
            <person name="Jurka J."/>
            <person name="Kapitonov V.V."/>
            <person name="Kroger N."/>
            <person name="Lau W.W."/>
            <person name="Lane T.W."/>
            <person name="Larimer F.W."/>
            <person name="Lippmeier J.C."/>
            <person name="Lucas S."/>
            <person name="Medina M."/>
            <person name="Montsant A."/>
            <person name="Obornik M."/>
            <person name="Parker M.S."/>
            <person name="Palenik B."/>
            <person name="Pazour G.J."/>
            <person name="Richardson P.M."/>
            <person name="Rynearson T.A."/>
            <person name="Saito M.A."/>
            <person name="Schwartz D.C."/>
            <person name="Thamatrakoln K."/>
            <person name="Valentin K."/>
            <person name="Vardi A."/>
            <person name="Wilkerson F.P."/>
            <person name="Rokhsar D.S."/>
        </authorList>
    </citation>
    <scope>NUCLEOTIDE SEQUENCE [LARGE SCALE GENOMIC DNA]</scope>
    <source>
        <strain evidence="2 3">CCMP1335</strain>
    </source>
</reference>
<dbReference type="EMBL" id="CM000642">
    <property type="protein sequence ID" value="EED92412.1"/>
    <property type="molecule type" value="Genomic_DNA"/>
</dbReference>
<dbReference type="HOGENOM" id="CLU_1144562_0_0_1"/>
<dbReference type="OMA" id="AIHIMIP"/>
<dbReference type="GO" id="GO:0006281">
    <property type="term" value="P:DNA repair"/>
    <property type="evidence" value="ECO:0007669"/>
    <property type="project" value="InterPro"/>
</dbReference>
<dbReference type="eggNOG" id="ENOG502R0Y7">
    <property type="taxonomic scope" value="Eukaryota"/>
</dbReference>
<accession>B8C2M4</accession>
<dbReference type="Pfam" id="PF05866">
    <property type="entry name" value="RusA"/>
    <property type="match status" value="1"/>
</dbReference>
<evidence type="ECO:0000313" key="2">
    <source>
        <dbReference type="EMBL" id="EED92412.1"/>
    </source>
</evidence>
<dbReference type="InParanoid" id="B8C2M4"/>
<dbReference type="InterPro" id="IPR008822">
    <property type="entry name" value="Endonuclease_RusA-like"/>
</dbReference>
<dbReference type="KEGG" id="tps:THAPSDRAFT_5334"/>
<dbReference type="AlphaFoldDB" id="B8C2M4"/>
<dbReference type="RefSeq" id="XP_002290660.1">
    <property type="nucleotide sequence ID" value="XM_002290624.1"/>
</dbReference>
<evidence type="ECO:0000313" key="3">
    <source>
        <dbReference type="Proteomes" id="UP000001449"/>
    </source>
</evidence>
<feature type="region of interest" description="Disordered" evidence="1">
    <location>
        <begin position="163"/>
        <end position="184"/>
    </location>
</feature>
<proteinExistence type="predicted"/>
<evidence type="ECO:0000256" key="1">
    <source>
        <dbReference type="SAM" id="MobiDB-lite"/>
    </source>
</evidence>
<dbReference type="GO" id="GO:0006310">
    <property type="term" value="P:DNA recombination"/>
    <property type="evidence" value="ECO:0007669"/>
    <property type="project" value="InterPro"/>
</dbReference>
<dbReference type="Gene3D" id="3.30.1330.70">
    <property type="entry name" value="Holliday junction resolvase RusA"/>
    <property type="match status" value="1"/>
</dbReference>
<dbReference type="SUPFAM" id="SSF103084">
    <property type="entry name" value="Holliday junction resolvase RusA"/>
    <property type="match status" value="1"/>
</dbReference>
<organism evidence="2 3">
    <name type="scientific">Thalassiosira pseudonana</name>
    <name type="common">Marine diatom</name>
    <name type="synonym">Cyclotella nana</name>
    <dbReference type="NCBI Taxonomy" id="35128"/>
    <lineage>
        <taxon>Eukaryota</taxon>
        <taxon>Sar</taxon>
        <taxon>Stramenopiles</taxon>
        <taxon>Ochrophyta</taxon>
        <taxon>Bacillariophyta</taxon>
        <taxon>Coscinodiscophyceae</taxon>
        <taxon>Thalassiosirophycidae</taxon>
        <taxon>Thalassiosirales</taxon>
        <taxon>Thalassiosiraceae</taxon>
        <taxon>Thalassiosira</taxon>
    </lineage>
</organism>
<dbReference type="InterPro" id="IPR036614">
    <property type="entry name" value="RusA-like_sf"/>
</dbReference>
<protein>
    <submittedName>
        <fullName evidence="2">Uncharacterized protein</fullName>
    </submittedName>
</protein>
<dbReference type="GeneID" id="7446462"/>
<keyword evidence="3" id="KW-1185">Reference proteome</keyword>
<sequence length="243" mass="26823">MTRGGRCCDGLSPTTTQAIGDADSESCDTKGHTKIIKKRAALLPSYWHDADDDVVVVTDGEVHGNNLQSNMSSDTKGIKFTIRGNPKPLVRHRSSRGFMYNPSSAAQERFRDSLLSMLPRRYHPTILDDQSMDDGKAAVPNVLFSQHEFLAMEVTFRLKRPKNHFVGNKPGTGRMKPTAPGKFHNSRTDIDNLTKFVMDSLNGLLYVDDKQVVSLSAIKLLDSEGLCEGATDVKITVVKDENA</sequence>
<dbReference type="Proteomes" id="UP000001449">
    <property type="component" value="Chromosome 5"/>
</dbReference>
<reference evidence="2 3" key="2">
    <citation type="journal article" date="2008" name="Nature">
        <title>The Phaeodactylum genome reveals the evolutionary history of diatom genomes.</title>
        <authorList>
            <person name="Bowler C."/>
            <person name="Allen A.E."/>
            <person name="Badger J.H."/>
            <person name="Grimwood J."/>
            <person name="Jabbari K."/>
            <person name="Kuo A."/>
            <person name="Maheswari U."/>
            <person name="Martens C."/>
            <person name="Maumus F."/>
            <person name="Otillar R.P."/>
            <person name="Rayko E."/>
            <person name="Salamov A."/>
            <person name="Vandepoele K."/>
            <person name="Beszteri B."/>
            <person name="Gruber A."/>
            <person name="Heijde M."/>
            <person name="Katinka M."/>
            <person name="Mock T."/>
            <person name="Valentin K."/>
            <person name="Verret F."/>
            <person name="Berges J.A."/>
            <person name="Brownlee C."/>
            <person name="Cadoret J.P."/>
            <person name="Chiovitti A."/>
            <person name="Choi C.J."/>
            <person name="Coesel S."/>
            <person name="De Martino A."/>
            <person name="Detter J.C."/>
            <person name="Durkin C."/>
            <person name="Falciatore A."/>
            <person name="Fournet J."/>
            <person name="Haruta M."/>
            <person name="Huysman M.J."/>
            <person name="Jenkins B.D."/>
            <person name="Jiroutova K."/>
            <person name="Jorgensen R.E."/>
            <person name="Joubert Y."/>
            <person name="Kaplan A."/>
            <person name="Kroger N."/>
            <person name="Kroth P.G."/>
            <person name="La Roche J."/>
            <person name="Lindquist E."/>
            <person name="Lommer M."/>
            <person name="Martin-Jezequel V."/>
            <person name="Lopez P.J."/>
            <person name="Lucas S."/>
            <person name="Mangogna M."/>
            <person name="McGinnis K."/>
            <person name="Medlin L.K."/>
            <person name="Montsant A."/>
            <person name="Oudot-Le Secq M.P."/>
            <person name="Napoli C."/>
            <person name="Obornik M."/>
            <person name="Parker M.S."/>
            <person name="Petit J.L."/>
            <person name="Porcel B.M."/>
            <person name="Poulsen N."/>
            <person name="Robison M."/>
            <person name="Rychlewski L."/>
            <person name="Rynearson T.A."/>
            <person name="Schmutz J."/>
            <person name="Shapiro H."/>
            <person name="Siaut M."/>
            <person name="Stanley M."/>
            <person name="Sussman M.R."/>
            <person name="Taylor A.R."/>
            <person name="Vardi A."/>
            <person name="von Dassow P."/>
            <person name="Vyverman W."/>
            <person name="Willis A."/>
            <person name="Wyrwicz L.S."/>
            <person name="Rokhsar D.S."/>
            <person name="Weissenbach J."/>
            <person name="Armbrust E.V."/>
            <person name="Green B.R."/>
            <person name="Van de Peer Y."/>
            <person name="Grigoriev I.V."/>
        </authorList>
    </citation>
    <scope>NUCLEOTIDE SEQUENCE [LARGE SCALE GENOMIC DNA]</scope>
    <source>
        <strain evidence="2 3">CCMP1335</strain>
    </source>
</reference>